<organism evidence="3 4">
    <name type="scientific">Caenorhabditis briggsae</name>
    <dbReference type="NCBI Taxonomy" id="6238"/>
    <lineage>
        <taxon>Eukaryota</taxon>
        <taxon>Metazoa</taxon>
        <taxon>Ecdysozoa</taxon>
        <taxon>Nematoda</taxon>
        <taxon>Chromadorea</taxon>
        <taxon>Rhabditida</taxon>
        <taxon>Rhabditina</taxon>
        <taxon>Rhabditomorpha</taxon>
        <taxon>Rhabditoidea</taxon>
        <taxon>Rhabditidae</taxon>
        <taxon>Peloderinae</taxon>
        <taxon>Caenorhabditis</taxon>
    </lineage>
</organism>
<dbReference type="AlphaFoldDB" id="A0AAE9CZQ9"/>
<evidence type="ECO:0000313" key="4">
    <source>
        <dbReference type="Proteomes" id="UP000827892"/>
    </source>
</evidence>
<dbReference type="Pfam" id="PF01579">
    <property type="entry name" value="DUF19"/>
    <property type="match status" value="1"/>
</dbReference>
<evidence type="ECO:0000259" key="2">
    <source>
        <dbReference type="Pfam" id="PF01579"/>
    </source>
</evidence>
<evidence type="ECO:0000256" key="1">
    <source>
        <dbReference type="SAM" id="SignalP"/>
    </source>
</evidence>
<dbReference type="EMBL" id="CP090895">
    <property type="protein sequence ID" value="ULT86947.1"/>
    <property type="molecule type" value="Genomic_DNA"/>
</dbReference>
<gene>
    <name evidence="3" type="ORF">L3Y34_006590</name>
</gene>
<dbReference type="PANTHER" id="PTHR21453:SF28">
    <property type="entry name" value="DUF19 DOMAIN-CONTAINING PROTEIN-RELATED"/>
    <property type="match status" value="1"/>
</dbReference>
<feature type="signal peptide" evidence="1">
    <location>
        <begin position="1"/>
        <end position="19"/>
    </location>
</feature>
<dbReference type="Proteomes" id="UP000827892">
    <property type="component" value="Chromosome V"/>
</dbReference>
<dbReference type="OMA" id="FADCERK"/>
<dbReference type="PANTHER" id="PTHR21453">
    <property type="entry name" value="DUF19 DOMAIN-CONTAINING PROTEIN-RELATED-RELATED"/>
    <property type="match status" value="1"/>
</dbReference>
<proteinExistence type="predicted"/>
<dbReference type="PIRSF" id="PIRSF015697">
    <property type="entry name" value="UCP015697"/>
    <property type="match status" value="1"/>
</dbReference>
<reference evidence="3 4" key="1">
    <citation type="submission" date="2022-02" db="EMBL/GenBank/DDBJ databases">
        <title>Chromosome-level reference genomes for two strains of Caenorhabditis briggsae: an improved platform for comparative genomics.</title>
        <authorList>
            <person name="Stevens L."/>
            <person name="Andersen E.C."/>
        </authorList>
    </citation>
    <scope>NUCLEOTIDE SEQUENCE [LARGE SCALE GENOMIC DNA]</scope>
    <source>
        <strain evidence="3">QX1410_ONT</strain>
        <tissue evidence="3">Whole-organism</tissue>
    </source>
</reference>
<dbReference type="InterPro" id="IPR002542">
    <property type="entry name" value="T20D4.11-like_dom"/>
</dbReference>
<dbReference type="KEGG" id="cbr:CBG_17003"/>
<protein>
    <recommendedName>
        <fullName evidence="2">T20D4.11-like domain-containing protein</fullName>
    </recommendedName>
</protein>
<sequence length="192" mass="21597">MHFLNLVLIGTILVAGAHGASVAGKVCTEADKMMAVSCGLRLIDFAGKAQNLDIEDDDEMAEFHRGCEALSDCNKTLNHCPLFNDADAVDAFGNVKNYCSIIKFVVDDFADCERKLDEKNLSCYEDWSPFYNYVEMKDPKKVQDVCKNFFGKRNCLKKEVTEACGKGHWEKLKNNLLYLNENAKKCDFKGII</sequence>
<feature type="domain" description="T20D4.11-like" evidence="2">
    <location>
        <begin position="27"/>
        <end position="187"/>
    </location>
</feature>
<accession>A0AAE9CZQ9</accession>
<evidence type="ECO:0000313" key="3">
    <source>
        <dbReference type="EMBL" id="ULT86947.1"/>
    </source>
</evidence>
<name>A0AAE9CZQ9_CAEBR</name>
<feature type="chain" id="PRO_5041943276" description="T20D4.11-like domain-containing protein" evidence="1">
    <location>
        <begin position="20"/>
        <end position="192"/>
    </location>
</feature>
<dbReference type="InterPro" id="IPR016638">
    <property type="entry name" value="UPF0376"/>
</dbReference>
<keyword evidence="1" id="KW-0732">Signal</keyword>